<dbReference type="InterPro" id="IPR051395">
    <property type="entry name" value="Cytochrome_c_Peroxidase/MauG"/>
</dbReference>
<comment type="PTM">
    <text evidence="8">Binds 2 heme groups per subunit.</text>
</comment>
<dbReference type="InterPro" id="IPR004852">
    <property type="entry name" value="Di-haem_cyt_c_peroxidsae"/>
</dbReference>
<evidence type="ECO:0000256" key="8">
    <source>
        <dbReference type="PIRSR" id="PIRSR000294-1"/>
    </source>
</evidence>
<dbReference type="PIRSF" id="PIRSF000294">
    <property type="entry name" value="Cytochrome-c_peroxidase"/>
    <property type="match status" value="1"/>
</dbReference>
<evidence type="ECO:0000256" key="9">
    <source>
        <dbReference type="PIRSR" id="PIRSR000294-2"/>
    </source>
</evidence>
<feature type="binding site" description="covalent" evidence="8">
    <location>
        <position position="65"/>
    </location>
    <ligand>
        <name>heme c</name>
        <dbReference type="ChEBI" id="CHEBI:61717"/>
        <label>1</label>
    </ligand>
</feature>
<evidence type="ECO:0000313" key="11">
    <source>
        <dbReference type="EMBL" id="PNQ96687.1"/>
    </source>
</evidence>
<feature type="binding site" description="covalent" evidence="8">
    <location>
        <position position="230"/>
    </location>
    <ligand>
        <name>heme c</name>
        <dbReference type="ChEBI" id="CHEBI:61717"/>
        <label>2</label>
    </ligand>
</feature>
<feature type="binding site" description="axial binding residue" evidence="9">
    <location>
        <position position="234"/>
    </location>
    <ligand>
        <name>heme c</name>
        <dbReference type="ChEBI" id="CHEBI:61717"/>
        <label>2</label>
    </ligand>
    <ligandPart>
        <name>Fe</name>
        <dbReference type="ChEBI" id="CHEBI:18248"/>
    </ligandPart>
</feature>
<dbReference type="GO" id="GO:0009055">
    <property type="term" value="F:electron transfer activity"/>
    <property type="evidence" value="ECO:0007669"/>
    <property type="project" value="InterPro"/>
</dbReference>
<dbReference type="SUPFAM" id="SSF46626">
    <property type="entry name" value="Cytochrome c"/>
    <property type="match status" value="2"/>
</dbReference>
<name>A0A2K1FVW5_9PROT</name>
<proteinExistence type="predicted"/>
<dbReference type="GO" id="GO:0046872">
    <property type="term" value="F:metal ion binding"/>
    <property type="evidence" value="ECO:0007669"/>
    <property type="project" value="UniProtKB-KW"/>
</dbReference>
<accession>A0A2K1FVW5</accession>
<keyword evidence="6" id="KW-0560">Oxidoreductase</keyword>
<dbReference type="EMBL" id="POWG01000027">
    <property type="protein sequence ID" value="PNQ96687.1"/>
    <property type="molecule type" value="Genomic_DNA"/>
</dbReference>
<protein>
    <submittedName>
        <fullName evidence="11">Methylamine utilization protein MauG</fullName>
    </submittedName>
</protein>
<dbReference type="PANTHER" id="PTHR30600:SF10">
    <property type="entry name" value="BLL6722 PROTEIN"/>
    <property type="match status" value="1"/>
</dbReference>
<dbReference type="InterPro" id="IPR026259">
    <property type="entry name" value="MauG/Cytc_peroxidase"/>
</dbReference>
<organism evidence="11 12">
    <name type="scientific">Azospirillum argentinense</name>
    <dbReference type="NCBI Taxonomy" id="2970906"/>
    <lineage>
        <taxon>Bacteria</taxon>
        <taxon>Pseudomonadati</taxon>
        <taxon>Pseudomonadota</taxon>
        <taxon>Alphaproteobacteria</taxon>
        <taxon>Rhodospirillales</taxon>
        <taxon>Azospirillaceae</taxon>
        <taxon>Azospirillum</taxon>
    </lineage>
</organism>
<feature type="binding site" description="covalent" evidence="8">
    <location>
        <position position="62"/>
    </location>
    <ligand>
        <name>heme c</name>
        <dbReference type="ChEBI" id="CHEBI:61717"/>
        <label>1</label>
    </ligand>
</feature>
<feature type="domain" description="Cytochrome c" evidence="10">
    <location>
        <begin position="213"/>
        <end position="385"/>
    </location>
</feature>
<dbReference type="RefSeq" id="WP_103040843.1">
    <property type="nucleotide sequence ID" value="NZ_POWG01000027.1"/>
</dbReference>
<reference evidence="11 12" key="1">
    <citation type="submission" date="2018-01" db="EMBL/GenBank/DDBJ databases">
        <title>Whole genome sequence of Azospirillum brasilense REC3 isolated from strawberry roots.</title>
        <authorList>
            <person name="Fontana C.A."/>
            <person name="Salazar S.M."/>
            <person name="Bassi D."/>
            <person name="Puglisi E."/>
            <person name="Lovaisa N.C."/>
            <person name="Toffoli L.M."/>
            <person name="Pedraza R."/>
            <person name="Cocconcelli P.S."/>
        </authorList>
    </citation>
    <scope>NUCLEOTIDE SEQUENCE [LARGE SCALE GENOMIC DNA]</scope>
    <source>
        <strain evidence="11 12">REC3</strain>
        <plasmid evidence="11">p15unnamed</plasmid>
    </source>
</reference>
<evidence type="ECO:0000256" key="5">
    <source>
        <dbReference type="ARBA" id="ARBA00022764"/>
    </source>
</evidence>
<comment type="cofactor">
    <cofactor evidence="8">
        <name>heme</name>
        <dbReference type="ChEBI" id="CHEBI:30413"/>
    </cofactor>
    <text evidence="8">Binds 2 heme groups.</text>
</comment>
<dbReference type="GO" id="GO:0020037">
    <property type="term" value="F:heme binding"/>
    <property type="evidence" value="ECO:0007669"/>
    <property type="project" value="InterPro"/>
</dbReference>
<dbReference type="InterPro" id="IPR036909">
    <property type="entry name" value="Cyt_c-like_dom_sf"/>
</dbReference>
<keyword evidence="11" id="KW-0614">Plasmid</keyword>
<feature type="binding site" description="covalent" evidence="8">
    <location>
        <position position="233"/>
    </location>
    <ligand>
        <name>heme c</name>
        <dbReference type="ChEBI" id="CHEBI:61717"/>
        <label>2</label>
    </ligand>
</feature>
<sequence>MSLFGKYVAPAAALSSLLIAGLLITGGSGLAADPAELQKAKAELGKALFFDNNLSSTRSQSCATCHNPEFGFADPRGAASLGADGKSLGDRNAPTAAYAHLSPRFGFKANGVPFGGQFHDGRAATLQEQAGGPPLNPAEMAMASKAEVQGRLKENADYARSFVALYGAGVLDDADRAYDAMTDSIAAFEKTDVFSPFDSKYDRYLRGEYKMTGEEELGMTLFFSQQFTNCNVCHKLNAMPAAKNEVFTNYEYHNIGVPVNAELRAANGVAPTHIDRGLAENPALKGQKAHDQKAYEGKFKTPTLRNVAVTGPYMHNGVFKDLETVVRFYNKYNSRKPADQINPETGKPWGNPEIAATVSIKELEEGPALDDRRIKALVAFMKTLTDARYEPLLK</sequence>
<evidence type="ECO:0000313" key="12">
    <source>
        <dbReference type="Proteomes" id="UP000236268"/>
    </source>
</evidence>
<evidence type="ECO:0000259" key="10">
    <source>
        <dbReference type="PROSITE" id="PS51007"/>
    </source>
</evidence>
<evidence type="ECO:0000256" key="6">
    <source>
        <dbReference type="ARBA" id="ARBA00023002"/>
    </source>
</evidence>
<evidence type="ECO:0000256" key="2">
    <source>
        <dbReference type="ARBA" id="ARBA00022617"/>
    </source>
</evidence>
<comment type="caution">
    <text evidence="11">The sequence shown here is derived from an EMBL/GenBank/DDBJ whole genome shotgun (WGS) entry which is preliminary data.</text>
</comment>
<keyword evidence="3 9" id="KW-0479">Metal-binding</keyword>
<evidence type="ECO:0000256" key="4">
    <source>
        <dbReference type="ARBA" id="ARBA00022729"/>
    </source>
</evidence>
<dbReference type="Proteomes" id="UP000236268">
    <property type="component" value="Unassembled WGS sequence"/>
</dbReference>
<dbReference type="InterPro" id="IPR009056">
    <property type="entry name" value="Cyt_c-like_dom"/>
</dbReference>
<dbReference type="PROSITE" id="PS51007">
    <property type="entry name" value="CYTC"/>
    <property type="match status" value="2"/>
</dbReference>
<keyword evidence="5" id="KW-0574">Periplasm</keyword>
<keyword evidence="4" id="KW-0732">Signal</keyword>
<feature type="domain" description="Cytochrome c" evidence="10">
    <location>
        <begin position="40"/>
        <end position="163"/>
    </location>
</feature>
<keyword evidence="2 8" id="KW-0349">Heme</keyword>
<dbReference type="GO" id="GO:0042597">
    <property type="term" value="C:periplasmic space"/>
    <property type="evidence" value="ECO:0007669"/>
    <property type="project" value="UniProtKB-SubCell"/>
</dbReference>
<dbReference type="AlphaFoldDB" id="A0A2K1FVW5"/>
<evidence type="ECO:0000256" key="7">
    <source>
        <dbReference type="ARBA" id="ARBA00023004"/>
    </source>
</evidence>
<evidence type="ECO:0000256" key="1">
    <source>
        <dbReference type="ARBA" id="ARBA00004418"/>
    </source>
</evidence>
<dbReference type="GO" id="GO:0004130">
    <property type="term" value="F:cytochrome-c peroxidase activity"/>
    <property type="evidence" value="ECO:0007669"/>
    <property type="project" value="TreeGrafter"/>
</dbReference>
<geneLocation type="plasmid" evidence="11">
    <name>p15unnamed</name>
</geneLocation>
<keyword evidence="7 9" id="KW-0408">Iron</keyword>
<dbReference type="PANTHER" id="PTHR30600">
    <property type="entry name" value="CYTOCHROME C PEROXIDASE-RELATED"/>
    <property type="match status" value="1"/>
</dbReference>
<feature type="binding site" description="axial binding residue" evidence="9">
    <location>
        <position position="66"/>
    </location>
    <ligand>
        <name>heme c</name>
        <dbReference type="ChEBI" id="CHEBI:61717"/>
        <label>1</label>
    </ligand>
    <ligandPart>
        <name>Fe</name>
        <dbReference type="ChEBI" id="CHEBI:18248"/>
    </ligandPart>
</feature>
<comment type="subcellular location">
    <subcellularLocation>
        <location evidence="1">Periplasm</location>
    </subcellularLocation>
</comment>
<dbReference type="Pfam" id="PF03150">
    <property type="entry name" value="CCP_MauG"/>
    <property type="match status" value="1"/>
</dbReference>
<dbReference type="Gene3D" id="1.10.760.10">
    <property type="entry name" value="Cytochrome c-like domain"/>
    <property type="match status" value="2"/>
</dbReference>
<evidence type="ECO:0000256" key="3">
    <source>
        <dbReference type="ARBA" id="ARBA00022723"/>
    </source>
</evidence>
<gene>
    <name evidence="11" type="ORF">C1S70_22535</name>
</gene>